<dbReference type="EMBL" id="FNEK01000054">
    <property type="protein sequence ID" value="SDK79940.1"/>
    <property type="molecule type" value="Genomic_DNA"/>
</dbReference>
<dbReference type="Gene3D" id="1.25.40.10">
    <property type="entry name" value="Tetratricopeptide repeat domain"/>
    <property type="match status" value="1"/>
</dbReference>
<evidence type="ECO:0000313" key="1">
    <source>
        <dbReference type="EMBL" id="SDK79940.1"/>
    </source>
</evidence>
<evidence type="ECO:0000313" key="2">
    <source>
        <dbReference type="Proteomes" id="UP000199382"/>
    </source>
</evidence>
<dbReference type="Proteomes" id="UP000199382">
    <property type="component" value="Unassembled WGS sequence"/>
</dbReference>
<accession>A0A1G9EUY8</accession>
<dbReference type="SUPFAM" id="SSF48452">
    <property type="entry name" value="TPR-like"/>
    <property type="match status" value="1"/>
</dbReference>
<organism evidence="1 2">
    <name type="scientific">Aliiruegeria lutimaris</name>
    <dbReference type="NCBI Taxonomy" id="571298"/>
    <lineage>
        <taxon>Bacteria</taxon>
        <taxon>Pseudomonadati</taxon>
        <taxon>Pseudomonadota</taxon>
        <taxon>Alphaproteobacteria</taxon>
        <taxon>Rhodobacterales</taxon>
        <taxon>Roseobacteraceae</taxon>
        <taxon>Aliiruegeria</taxon>
    </lineage>
</organism>
<reference evidence="1 2" key="1">
    <citation type="submission" date="2016-10" db="EMBL/GenBank/DDBJ databases">
        <authorList>
            <person name="de Groot N.N."/>
        </authorList>
    </citation>
    <scope>NUCLEOTIDE SEQUENCE [LARGE SCALE GENOMIC DNA]</scope>
    <source>
        <strain evidence="1 2">DSM 25294</strain>
    </source>
</reference>
<dbReference type="AlphaFoldDB" id="A0A1G9EUY8"/>
<gene>
    <name evidence="1" type="ORF">SAMN04488026_105429</name>
</gene>
<keyword evidence="2" id="KW-1185">Reference proteome</keyword>
<dbReference type="OrthoDB" id="7768622at2"/>
<dbReference type="InterPro" id="IPR011990">
    <property type="entry name" value="TPR-like_helical_dom_sf"/>
</dbReference>
<name>A0A1G9EUY8_9RHOB</name>
<proteinExistence type="predicted"/>
<dbReference type="RefSeq" id="WP_093161418.1">
    <property type="nucleotide sequence ID" value="NZ_FNEK01000054.1"/>
</dbReference>
<protein>
    <submittedName>
        <fullName evidence="1">Uncharacterized protein</fullName>
    </submittedName>
</protein>
<sequence>MTEDNRETGGTGRVDREAQPRLPAECLVDGTYIRLMHRSGEGAPVLVVFGDEVTGPRGQVARPLGLRVEKETDLYEVIPKGRHWYPVSETGPMSETLARVKDGKSAVALGASMGGYGVLRYGARAGCGTVLAFSPQARLEPGMTTVGARHARNYREELHSDMDVEPAHLPERAYVVIDPADAHDLLHAELLRHEAGVEVIALAHMGHRCERALSSPEIVDAALEAATAGNREGLARALRRGRRNVPGYLARLSLACSERGHPQWAAEIARLPEREGKPLSPDLRLALAVARAGMGQPFEALEQIESLIVSSPRNAGYWRALAEQYEAMGEEEAASEVMQLALEKTENFLFCWKLIRNRMDIGANEEALLLAEMALEHWPERAAQVEKIKERIASAA</sequence>
<dbReference type="STRING" id="571298.SAMN04488026_105429"/>